<dbReference type="InterPro" id="IPR001509">
    <property type="entry name" value="Epimerase_deHydtase"/>
</dbReference>
<dbReference type="SUPFAM" id="SSF51735">
    <property type="entry name" value="NAD(P)-binding Rossmann-fold domains"/>
    <property type="match status" value="1"/>
</dbReference>
<sequence>MKVTVIGGSGHIGSFLVPRLVRAGHDVTTISRGTSRPYTDEPEWQQVHTVIADRQAEDRDGTFGDRVAALRPDVVVDLVCFTLESAASLVRSLRGEVGHLLHCGSIWRYGQSLKLPIREGSDSAAEPFGEYGIEKNRIALMLQEETARGGLATTSLHPGHIVGPGWHPIGPLGNLDPTVWQTISAGQPLRIPGSGAELMHHVHADDLAQAFEKAIARREAAAGEDFNIVAPTAFTVRGYADIAAAWFGHAAVLESVTWERFRENTSREHAESSWGHLYRSHCFSIEKAASVLGYEPRYEPEQAVFESIHWLIDHGQLHVARPLGVPAG</sequence>
<dbReference type="PANTHER" id="PTHR43245">
    <property type="entry name" value="BIFUNCTIONAL POLYMYXIN RESISTANCE PROTEIN ARNA"/>
    <property type="match status" value="1"/>
</dbReference>
<dbReference type="Pfam" id="PF01370">
    <property type="entry name" value="Epimerase"/>
    <property type="match status" value="1"/>
</dbReference>
<dbReference type="RefSeq" id="WP_188572012.1">
    <property type="nucleotide sequence ID" value="NZ_BMFW01000011.1"/>
</dbReference>
<protein>
    <recommendedName>
        <fullName evidence="1">NAD-dependent epimerase/dehydratase domain-containing protein</fullName>
    </recommendedName>
</protein>
<feature type="domain" description="NAD-dependent epimerase/dehydratase" evidence="1">
    <location>
        <begin position="3"/>
        <end position="228"/>
    </location>
</feature>
<reference evidence="3" key="1">
    <citation type="journal article" date="2019" name="Int. J. Syst. Evol. Microbiol.">
        <title>The Global Catalogue of Microorganisms (GCM) 10K type strain sequencing project: providing services to taxonomists for standard genome sequencing and annotation.</title>
        <authorList>
            <consortium name="The Broad Institute Genomics Platform"/>
            <consortium name="The Broad Institute Genome Sequencing Center for Infectious Disease"/>
            <person name="Wu L."/>
            <person name="Ma J."/>
        </authorList>
    </citation>
    <scope>NUCLEOTIDE SEQUENCE [LARGE SCALE GENOMIC DNA]</scope>
    <source>
        <strain evidence="3">CGMCC 1.12778</strain>
    </source>
</reference>
<dbReference type="InterPro" id="IPR050177">
    <property type="entry name" value="Lipid_A_modif_metabolic_enz"/>
</dbReference>
<evidence type="ECO:0000313" key="2">
    <source>
        <dbReference type="EMBL" id="GGH96937.1"/>
    </source>
</evidence>
<dbReference type="Proteomes" id="UP000643279">
    <property type="component" value="Unassembled WGS sequence"/>
</dbReference>
<proteinExistence type="predicted"/>
<dbReference type="EMBL" id="BMFW01000011">
    <property type="protein sequence ID" value="GGH96937.1"/>
    <property type="molecule type" value="Genomic_DNA"/>
</dbReference>
<dbReference type="Gene3D" id="3.40.50.720">
    <property type="entry name" value="NAD(P)-binding Rossmann-like Domain"/>
    <property type="match status" value="1"/>
</dbReference>
<accession>A0ABQ2AVF4</accession>
<name>A0ABQ2AVF4_9MICC</name>
<evidence type="ECO:0000313" key="3">
    <source>
        <dbReference type="Proteomes" id="UP000643279"/>
    </source>
</evidence>
<dbReference type="InterPro" id="IPR036291">
    <property type="entry name" value="NAD(P)-bd_dom_sf"/>
</dbReference>
<keyword evidence="3" id="KW-1185">Reference proteome</keyword>
<comment type="caution">
    <text evidence="2">The sequence shown here is derived from an EMBL/GenBank/DDBJ whole genome shotgun (WGS) entry which is preliminary data.</text>
</comment>
<gene>
    <name evidence="2" type="ORF">GCM10007170_25980</name>
</gene>
<organism evidence="2 3">
    <name type="scientific">Arthrobacter liuii</name>
    <dbReference type="NCBI Taxonomy" id="1476996"/>
    <lineage>
        <taxon>Bacteria</taxon>
        <taxon>Bacillati</taxon>
        <taxon>Actinomycetota</taxon>
        <taxon>Actinomycetes</taxon>
        <taxon>Micrococcales</taxon>
        <taxon>Micrococcaceae</taxon>
        <taxon>Arthrobacter</taxon>
    </lineage>
</organism>
<evidence type="ECO:0000259" key="1">
    <source>
        <dbReference type="Pfam" id="PF01370"/>
    </source>
</evidence>